<dbReference type="PANTHER" id="PTHR30337:SF7">
    <property type="entry name" value="PHOSPHOESTERASE"/>
    <property type="match status" value="1"/>
</dbReference>
<keyword evidence="3" id="KW-0269">Exonuclease</keyword>
<name>A0A943UZ12_9ACTN</name>
<comment type="caution">
    <text evidence="3">The sequence shown here is derived from an EMBL/GenBank/DDBJ whole genome shotgun (WGS) entry which is preliminary data.</text>
</comment>
<gene>
    <name evidence="3" type="ORF">KH142_01860</name>
</gene>
<evidence type="ECO:0000259" key="2">
    <source>
        <dbReference type="Pfam" id="PF00149"/>
    </source>
</evidence>
<dbReference type="InterPro" id="IPR050535">
    <property type="entry name" value="DNA_Repair-Maintenance_Comp"/>
</dbReference>
<dbReference type="GO" id="GO:0004527">
    <property type="term" value="F:exonuclease activity"/>
    <property type="evidence" value="ECO:0007669"/>
    <property type="project" value="UniProtKB-KW"/>
</dbReference>
<evidence type="ECO:0000313" key="4">
    <source>
        <dbReference type="Proteomes" id="UP000727506"/>
    </source>
</evidence>
<dbReference type="AlphaFoldDB" id="A0A943UZ12"/>
<dbReference type="InterPro" id="IPR041796">
    <property type="entry name" value="Mre11_N"/>
</dbReference>
<evidence type="ECO:0000313" key="3">
    <source>
        <dbReference type="EMBL" id="MBS6940228.1"/>
    </source>
</evidence>
<dbReference type="EMBL" id="JAGZSV010000017">
    <property type="protein sequence ID" value="MBS6940228.1"/>
    <property type="molecule type" value="Genomic_DNA"/>
</dbReference>
<dbReference type="Pfam" id="PF00149">
    <property type="entry name" value="Metallophos"/>
    <property type="match status" value="1"/>
</dbReference>
<dbReference type="InterPro" id="IPR004843">
    <property type="entry name" value="Calcineurin-like_PHP"/>
</dbReference>
<organism evidence="3 4">
    <name type="scientific">Slackia piriformis</name>
    <dbReference type="NCBI Taxonomy" id="626934"/>
    <lineage>
        <taxon>Bacteria</taxon>
        <taxon>Bacillati</taxon>
        <taxon>Actinomycetota</taxon>
        <taxon>Coriobacteriia</taxon>
        <taxon>Eggerthellales</taxon>
        <taxon>Eggerthellaceae</taxon>
        <taxon>Slackia</taxon>
    </lineage>
</organism>
<feature type="domain" description="Calcineurin-like phosphoesterase" evidence="2">
    <location>
        <begin position="6"/>
        <end position="208"/>
    </location>
</feature>
<keyword evidence="3" id="KW-0540">Nuclease</keyword>
<keyword evidence="1" id="KW-0378">Hydrolase</keyword>
<protein>
    <submittedName>
        <fullName evidence="3">DNA repair exonuclease</fullName>
    </submittedName>
</protein>
<dbReference type="InterPro" id="IPR029052">
    <property type="entry name" value="Metallo-depent_PP-like"/>
</dbReference>
<proteinExistence type="predicted"/>
<dbReference type="Gene3D" id="3.60.21.10">
    <property type="match status" value="1"/>
</dbReference>
<evidence type="ECO:0000256" key="1">
    <source>
        <dbReference type="ARBA" id="ARBA00022801"/>
    </source>
</evidence>
<feature type="non-terminal residue" evidence="3">
    <location>
        <position position="280"/>
    </location>
</feature>
<reference evidence="3" key="1">
    <citation type="submission" date="2021-02" db="EMBL/GenBank/DDBJ databases">
        <title>Infant gut strain persistence is associated with maternal origin, phylogeny, and functional potential including surface adhesion and iron acquisition.</title>
        <authorList>
            <person name="Lou Y.C."/>
        </authorList>
    </citation>
    <scope>NUCLEOTIDE SEQUENCE</scope>
    <source>
        <strain evidence="3">L2_039_000G1_dasL2_039_000G1_concoct_11</strain>
    </source>
</reference>
<dbReference type="CDD" id="cd00840">
    <property type="entry name" value="MPP_Mre11_N"/>
    <property type="match status" value="1"/>
</dbReference>
<dbReference type="Proteomes" id="UP000727506">
    <property type="component" value="Unassembled WGS sequence"/>
</dbReference>
<dbReference type="PANTHER" id="PTHR30337">
    <property type="entry name" value="COMPONENT OF ATP-DEPENDENT DSDNA EXONUCLEASE"/>
    <property type="match status" value="1"/>
</dbReference>
<sequence>MSERVTFIHSGDIHLGAPFRGLRALSSSWADRLATAIPDAYDCVIQACIDETADFLLLAGDIFDTDKPSYAHYRRFLAGMKRLEARGVPVYIIAGNHDPFSNWREVECDLPSNVCLLPSDKPSFVLFEKGGRPSAIIAARGFSTLPKGEDISAGMTRAAAQEACGHDAPFCVGMLHTGLWMDPYKAPTSEKALLAADMDYWALGHIHKRFLIPENDPKIAFCGCAQGRDIKETGARGCLKVTLEKGLPNRVSFIATSQVDWEKLDVDVSSCVGTDAVVSA</sequence>
<dbReference type="SUPFAM" id="SSF56300">
    <property type="entry name" value="Metallo-dependent phosphatases"/>
    <property type="match status" value="1"/>
</dbReference>
<accession>A0A943UZ12</accession>